<comment type="caution">
    <text evidence="3">The sequence shown here is derived from an EMBL/GenBank/DDBJ whole genome shotgun (WGS) entry which is preliminary data.</text>
</comment>
<comment type="similarity">
    <text evidence="1 2">Belongs to the Rab GDI family.</text>
</comment>
<dbReference type="SUPFAM" id="SSF51905">
    <property type="entry name" value="FAD/NAD(P)-binding domain"/>
    <property type="match status" value="1"/>
</dbReference>
<dbReference type="Gene3D" id="3.30.519.10">
    <property type="entry name" value="Guanine Nucleotide Dissociation Inhibitor, domain 2"/>
    <property type="match status" value="1"/>
</dbReference>
<dbReference type="PRINTS" id="PR00891">
    <property type="entry name" value="RABGDIREP"/>
</dbReference>
<evidence type="ECO:0000256" key="1">
    <source>
        <dbReference type="ARBA" id="ARBA00005593"/>
    </source>
</evidence>
<organism evidence="3 4">
    <name type="scientific">Anaeramoeba flamelloides</name>
    <dbReference type="NCBI Taxonomy" id="1746091"/>
    <lineage>
        <taxon>Eukaryota</taxon>
        <taxon>Metamonada</taxon>
        <taxon>Anaeramoebidae</taxon>
        <taxon>Anaeramoeba</taxon>
    </lineage>
</organism>
<dbReference type="PANTHER" id="PTHR11787">
    <property type="entry name" value="RAB GDP-DISSOCIATION INHIBITOR"/>
    <property type="match status" value="1"/>
</dbReference>
<dbReference type="Pfam" id="PF00996">
    <property type="entry name" value="GDI"/>
    <property type="match status" value="1"/>
</dbReference>
<dbReference type="InterPro" id="IPR036188">
    <property type="entry name" value="FAD/NAD-bd_sf"/>
</dbReference>
<gene>
    <name evidence="3" type="ORF">M0813_26889</name>
</gene>
<dbReference type="EMBL" id="JAOAOG010000239">
    <property type="protein sequence ID" value="KAJ6237332.1"/>
    <property type="molecule type" value="Genomic_DNA"/>
</dbReference>
<protein>
    <recommendedName>
        <fullName evidence="2">Rab GDP dissociation inhibitor</fullName>
    </recommendedName>
</protein>
<dbReference type="Gene3D" id="1.10.405.10">
    <property type="entry name" value="Guanine Nucleotide Dissociation Inhibitor, domain 1"/>
    <property type="match status" value="1"/>
</dbReference>
<name>A0ABQ8XZG4_9EUKA</name>
<evidence type="ECO:0000256" key="2">
    <source>
        <dbReference type="RuleBase" id="RU363124"/>
    </source>
</evidence>
<proteinExistence type="inferred from homology"/>
<dbReference type="InterPro" id="IPR018203">
    <property type="entry name" value="GDP_dissociation_inhibitor"/>
</dbReference>
<evidence type="ECO:0000313" key="3">
    <source>
        <dbReference type="EMBL" id="KAJ6237332.1"/>
    </source>
</evidence>
<dbReference type="Proteomes" id="UP001150062">
    <property type="component" value="Unassembled WGS sequence"/>
</dbReference>
<dbReference type="PRINTS" id="PR00892">
    <property type="entry name" value="RABGDI"/>
</dbReference>
<sequence length="507" mass="59072">MRNEANQSEPNWTFRTICRVGILYWDFAKTRFGKLAKKKKKKKLVKKKKRKSKRTKRQFLDEEYDVVAIGTSLPTVLICSILAGEGKKVLLVDSKGDYGSETRSFQIEGFFDHFDESITNSSVNFGNNSQWYLNLITKFFMADGELIQQISNMDVLKYLEYKMVENISIFTEKKMLRVTSLLKNLLKMKGLGMFEKRRVKKFFDFLDQIKNNENNSSKRYELNETPFETIIKTYNMAKVSRNMIGFGLALSTNSNYNQEPAINTINRISTFRRSEEKYEESPFLFPIYGLNELTTSLVRDIESKQGIILLKKKIGSIKRDTEKRIVGLEIDNKIIKCKQLITSAEYLPNKIKSAKQIIRCFCILDHKIPKIDEDSSCIIIPHIDLNRKNNIYISCLSPKFKITANNFYFVTISTVIETSSPHDEILPALELLGDIKKFFYQISDYFVPINNPVKEQIFITNSFDETLTFESMFENVQYILKLIKGEIEFEEESADFIDEKKEKELNK</sequence>
<keyword evidence="4" id="KW-1185">Reference proteome</keyword>
<dbReference type="Gene3D" id="3.50.50.60">
    <property type="entry name" value="FAD/NAD(P)-binding domain"/>
    <property type="match status" value="1"/>
</dbReference>
<reference evidence="3" key="1">
    <citation type="submission" date="2022-08" db="EMBL/GenBank/DDBJ databases">
        <title>Novel sulfate-reducing endosymbionts in the free-living metamonad Anaeramoeba.</title>
        <authorList>
            <person name="Jerlstrom-Hultqvist J."/>
            <person name="Cepicka I."/>
            <person name="Gallot-Lavallee L."/>
            <person name="Salas-Leiva D."/>
            <person name="Curtis B.A."/>
            <person name="Zahonova K."/>
            <person name="Pipaliya S."/>
            <person name="Dacks J."/>
            <person name="Roger A.J."/>
        </authorList>
    </citation>
    <scope>NUCLEOTIDE SEQUENCE</scope>
    <source>
        <strain evidence="3">Schooner1</strain>
    </source>
</reference>
<accession>A0ABQ8XZG4</accession>
<evidence type="ECO:0000313" key="4">
    <source>
        <dbReference type="Proteomes" id="UP001150062"/>
    </source>
</evidence>
<dbReference type="SUPFAM" id="SSF54373">
    <property type="entry name" value="FAD-linked reductases, C-terminal domain"/>
    <property type="match status" value="1"/>
</dbReference>
<dbReference type="InterPro" id="IPR000806">
    <property type="entry name" value="RabGDI"/>
</dbReference>